<dbReference type="InterPro" id="IPR041274">
    <property type="entry name" value="IPU_b_solenoid"/>
</dbReference>
<dbReference type="RefSeq" id="XP_056764863.1">
    <property type="nucleotide sequence ID" value="XM_056912037.1"/>
</dbReference>
<evidence type="ECO:0000313" key="5">
    <source>
        <dbReference type="Proteomes" id="UP001213681"/>
    </source>
</evidence>
<dbReference type="EMBL" id="JAPVEA010000007">
    <property type="protein sequence ID" value="KAJ5444783.1"/>
    <property type="molecule type" value="Genomic_DNA"/>
</dbReference>
<sequence length="597" mass="65548">MAPLSSILLFLSAAIAGTAWGAPTNKTHCGNDLCTWWHDTGEINKETPVQPENVRQSHRYSVQVSVAGQNDFLDSFVYESIPRNGNGRIFSPSDPPNSNTLDDSVDDGISIEPSIGLNMAWAQFEYGKDVELKITTIDGSALGPPEDVVIRPTSIQYSISQSNDGGILIQIPFDQNGRKFSVEFKNDLYTFLSDGNNYVSSGGDVVEIEPTNALVIFASPFLPSDMIPDMNKDNTKTMTPGPINNGDWGSKSILYFPPGVYYVNENRDDVSGKLGANHMVLDPNTYWVHLAPGAYVKGAIEYTTHAQKFYATGHGVLSGENYVYQANVDESYTSVKSDSTSLRMWWHNSIQSGQTWLCHGPTLNAPPFNTMDFNGDVNSISSQIADYKQVGAYFYQTDGPEIYPNSVVQDVFWHVNDDAIKLYYSGATVIRATIWKCLNDPIIQMGWTTRDIKGITVDTLNVIHTRYRDSNMVVPTAIIGASPFYMSGMTPDPNQAISLTVSNLVCEGPCPSLVRINPLQSYRDFVVENVAFPDGLQKNSIGIGESIIPAASGVVMDLQVANWTVGGKDVTMKNFQSDSLGQLDIDVSYWGEWGIAS</sequence>
<accession>A0AAD6C342</accession>
<dbReference type="Pfam" id="PF18841">
    <property type="entry name" value="B_solenoid_dext"/>
    <property type="match status" value="1"/>
</dbReference>
<keyword evidence="5" id="KW-1185">Reference proteome</keyword>
<reference evidence="4" key="2">
    <citation type="journal article" date="2023" name="IMA Fungus">
        <title>Comparative genomic study of the Penicillium genus elucidates a diverse pangenome and 15 lateral gene transfer events.</title>
        <authorList>
            <person name="Petersen C."/>
            <person name="Sorensen T."/>
            <person name="Nielsen M.R."/>
            <person name="Sondergaard T.E."/>
            <person name="Sorensen J.L."/>
            <person name="Fitzpatrick D.A."/>
            <person name="Frisvad J.C."/>
            <person name="Nielsen K.L."/>
        </authorList>
    </citation>
    <scope>NUCLEOTIDE SEQUENCE</scope>
    <source>
        <strain evidence="4">IBT 16125</strain>
    </source>
</reference>
<dbReference type="InterPro" id="IPR035953">
    <property type="entry name" value="Dextranase_N-ter"/>
</dbReference>
<organism evidence="4 5">
    <name type="scientific">Penicillium daleae</name>
    <dbReference type="NCBI Taxonomy" id="63821"/>
    <lineage>
        <taxon>Eukaryota</taxon>
        <taxon>Fungi</taxon>
        <taxon>Dikarya</taxon>
        <taxon>Ascomycota</taxon>
        <taxon>Pezizomycotina</taxon>
        <taxon>Eurotiomycetes</taxon>
        <taxon>Eurotiomycetidae</taxon>
        <taxon>Eurotiales</taxon>
        <taxon>Aspergillaceae</taxon>
        <taxon>Penicillium</taxon>
    </lineage>
</organism>
<dbReference type="SUPFAM" id="SSF101596">
    <property type="entry name" value="Dextranase, N-terminal domain"/>
    <property type="match status" value="1"/>
</dbReference>
<dbReference type="InterPro" id="IPR012334">
    <property type="entry name" value="Pectin_lyas_fold"/>
</dbReference>
<keyword evidence="1" id="KW-0732">Signal</keyword>
<dbReference type="GO" id="GO:0004553">
    <property type="term" value="F:hydrolase activity, hydrolyzing O-glycosyl compounds"/>
    <property type="evidence" value="ECO:0007669"/>
    <property type="project" value="InterPro"/>
</dbReference>
<dbReference type="InterPro" id="IPR023226">
    <property type="entry name" value="Glyco_hydro_49_N_dom"/>
</dbReference>
<feature type="chain" id="PRO_5042181122" evidence="1">
    <location>
        <begin position="22"/>
        <end position="597"/>
    </location>
</feature>
<proteinExistence type="predicted"/>
<evidence type="ECO:0000259" key="2">
    <source>
        <dbReference type="Pfam" id="PF03718"/>
    </source>
</evidence>
<feature type="domain" description="Glycoside hydrolase family 49 N-terminal" evidence="3">
    <location>
        <begin position="24"/>
        <end position="221"/>
    </location>
</feature>
<comment type="caution">
    <text evidence="4">The sequence shown here is derived from an EMBL/GenBank/DDBJ whole genome shotgun (WGS) entry which is preliminary data.</text>
</comment>
<dbReference type="SUPFAM" id="SSF51126">
    <property type="entry name" value="Pectin lyase-like"/>
    <property type="match status" value="1"/>
</dbReference>
<feature type="signal peptide" evidence="1">
    <location>
        <begin position="1"/>
        <end position="21"/>
    </location>
</feature>
<dbReference type="Gene3D" id="2.60.350.10">
    <property type="entry name" value="Dextranase, N-terminal"/>
    <property type="match status" value="1"/>
</dbReference>
<evidence type="ECO:0000313" key="4">
    <source>
        <dbReference type="EMBL" id="KAJ5444783.1"/>
    </source>
</evidence>
<dbReference type="Pfam" id="PF03718">
    <property type="entry name" value="Glyco_hydro_49"/>
    <property type="match status" value="1"/>
</dbReference>
<dbReference type="Pfam" id="PF17433">
    <property type="entry name" value="Glyco_hydro_49N"/>
    <property type="match status" value="1"/>
</dbReference>
<dbReference type="AlphaFoldDB" id="A0AAD6C342"/>
<name>A0AAD6C342_9EURO</name>
<dbReference type="Pfam" id="PF18783">
    <property type="entry name" value="IPU_b_solenoid"/>
    <property type="match status" value="1"/>
</dbReference>
<reference evidence="4" key="1">
    <citation type="submission" date="2022-12" db="EMBL/GenBank/DDBJ databases">
        <authorList>
            <person name="Petersen C."/>
        </authorList>
    </citation>
    <scope>NUCLEOTIDE SEQUENCE</scope>
    <source>
        <strain evidence="4">IBT 16125</strain>
    </source>
</reference>
<protein>
    <submittedName>
        <fullName evidence="4">Dextranase</fullName>
    </submittedName>
</protein>
<evidence type="ECO:0000256" key="1">
    <source>
        <dbReference type="SAM" id="SignalP"/>
    </source>
</evidence>
<dbReference type="InterPro" id="IPR011050">
    <property type="entry name" value="Pectin_lyase_fold/virulence"/>
</dbReference>
<feature type="domain" description="Glycoside hydrolase family 49 C-terminal" evidence="2">
    <location>
        <begin position="487"/>
        <end position="595"/>
    </location>
</feature>
<dbReference type="InterPro" id="IPR005192">
    <property type="entry name" value="Glyco_hydro_49_C"/>
</dbReference>
<dbReference type="Proteomes" id="UP001213681">
    <property type="component" value="Unassembled WGS sequence"/>
</dbReference>
<evidence type="ECO:0000259" key="3">
    <source>
        <dbReference type="Pfam" id="PF17433"/>
    </source>
</evidence>
<dbReference type="Gene3D" id="2.160.20.10">
    <property type="entry name" value="Single-stranded right-handed beta-helix, Pectin lyase-like"/>
    <property type="match status" value="1"/>
</dbReference>
<gene>
    <name evidence="4" type="ORF">N7458_008655</name>
</gene>
<dbReference type="GeneID" id="81602280"/>
<dbReference type="InterPro" id="IPR041402">
    <property type="entry name" value="B_solenoid_dext"/>
</dbReference>